<dbReference type="AlphaFoldDB" id="A0A547PUC4"/>
<keyword evidence="2" id="KW-1185">Reference proteome</keyword>
<reference evidence="1 2" key="1">
    <citation type="submission" date="2019-06" db="EMBL/GenBank/DDBJ databases">
        <title>Paenimaribius caenipelagi gen. nov., sp. nov., isolated from a tidal flat.</title>
        <authorList>
            <person name="Yoon J.-H."/>
        </authorList>
    </citation>
    <scope>NUCLEOTIDE SEQUENCE [LARGE SCALE GENOMIC DNA]</scope>
    <source>
        <strain evidence="1 2">JBTF-M29</strain>
    </source>
</reference>
<proteinExistence type="predicted"/>
<evidence type="ECO:0000313" key="2">
    <source>
        <dbReference type="Proteomes" id="UP000318590"/>
    </source>
</evidence>
<evidence type="ECO:0008006" key="3">
    <source>
        <dbReference type="Google" id="ProtNLM"/>
    </source>
</evidence>
<sequence>MAMMLTAFAAAAQGTVDLDDVQYLRIEDSDNGVSYLVPDDADLGRPAKGSYSLNGLAGEGTRQLQVIWDRRVAWVDTFDIAFEFMHVDWLRGHAVLTGQSVLDLSTIENETGIIGGRMEATVEGDGSNPRRSYLFMVGGKGYHVHGQNDRSNFLVDIIAARFATTVGTPWGDLDEEQTVSFRQVSFDIRDDLVVEDLSNDRGEVLLISDREELEQAAVLLILRYVEGENFPDQARTFYDQMVQLGFLVDTEKVTEKQIELSLLSDDGRDFQAYLTGATGGPSVGLLTPYVTENPAVWLAARRAYAAAVLALAAEAPK</sequence>
<dbReference type="Proteomes" id="UP000318590">
    <property type="component" value="Unassembled WGS sequence"/>
</dbReference>
<name>A0A547PUC4_9RHOB</name>
<evidence type="ECO:0000313" key="1">
    <source>
        <dbReference type="EMBL" id="TRD17742.1"/>
    </source>
</evidence>
<organism evidence="1 2">
    <name type="scientific">Palleronia caenipelagi</name>
    <dbReference type="NCBI Taxonomy" id="2489174"/>
    <lineage>
        <taxon>Bacteria</taxon>
        <taxon>Pseudomonadati</taxon>
        <taxon>Pseudomonadota</taxon>
        <taxon>Alphaproteobacteria</taxon>
        <taxon>Rhodobacterales</taxon>
        <taxon>Roseobacteraceae</taxon>
        <taxon>Palleronia</taxon>
    </lineage>
</organism>
<comment type="caution">
    <text evidence="1">The sequence shown here is derived from an EMBL/GenBank/DDBJ whole genome shotgun (WGS) entry which is preliminary data.</text>
</comment>
<protein>
    <recommendedName>
        <fullName evidence="3">DUF4340 domain-containing protein</fullName>
    </recommendedName>
</protein>
<gene>
    <name evidence="1" type="ORF">FEV53_12765</name>
</gene>
<accession>A0A547PUC4</accession>
<dbReference type="OrthoDB" id="7808225at2"/>
<dbReference type="RefSeq" id="WP_142835213.1">
    <property type="nucleotide sequence ID" value="NZ_VFSV01000023.1"/>
</dbReference>
<dbReference type="EMBL" id="VFSV01000023">
    <property type="protein sequence ID" value="TRD17742.1"/>
    <property type="molecule type" value="Genomic_DNA"/>
</dbReference>